<keyword evidence="1" id="KW-0808">Transferase</keyword>
<dbReference type="SUPFAM" id="SSF89796">
    <property type="entry name" value="CoA-transferase family III (CaiB/BaiF)"/>
    <property type="match status" value="1"/>
</dbReference>
<dbReference type="Proteomes" id="UP000606044">
    <property type="component" value="Unassembled WGS sequence"/>
</dbReference>
<reference evidence="1" key="1">
    <citation type="journal article" date="2014" name="Int. J. Syst. Evol. Microbiol.">
        <title>Complete genome sequence of Corynebacterium casei LMG S-19264T (=DSM 44701T), isolated from a smear-ripened cheese.</title>
        <authorList>
            <consortium name="US DOE Joint Genome Institute (JGI-PGF)"/>
            <person name="Walter F."/>
            <person name="Albersmeier A."/>
            <person name="Kalinowski J."/>
            <person name="Ruckert C."/>
        </authorList>
    </citation>
    <scope>NUCLEOTIDE SEQUENCE</scope>
    <source>
        <strain evidence="1">CCM 7897</strain>
    </source>
</reference>
<accession>A0A917C4T6</accession>
<dbReference type="RefSeq" id="WP_188580120.1">
    <property type="nucleotide sequence ID" value="NZ_BMCT01000004.1"/>
</dbReference>
<dbReference type="Pfam" id="PF02515">
    <property type="entry name" value="CoA_transf_3"/>
    <property type="match status" value="1"/>
</dbReference>
<gene>
    <name evidence="1" type="ORF">GCM10007301_30870</name>
</gene>
<evidence type="ECO:0000313" key="1">
    <source>
        <dbReference type="EMBL" id="GGF69016.1"/>
    </source>
</evidence>
<dbReference type="PANTHER" id="PTHR48228:SF5">
    <property type="entry name" value="ALPHA-METHYLACYL-COA RACEMASE"/>
    <property type="match status" value="1"/>
</dbReference>
<dbReference type="AlphaFoldDB" id="A0A917C4T6"/>
<keyword evidence="2" id="KW-1185">Reference proteome</keyword>
<reference evidence="1" key="2">
    <citation type="submission" date="2020-09" db="EMBL/GenBank/DDBJ databases">
        <authorList>
            <person name="Sun Q."/>
            <person name="Sedlacek I."/>
        </authorList>
    </citation>
    <scope>NUCLEOTIDE SEQUENCE</scope>
    <source>
        <strain evidence="1">CCM 7897</strain>
    </source>
</reference>
<dbReference type="PANTHER" id="PTHR48228">
    <property type="entry name" value="SUCCINYL-COA--D-CITRAMALATE COA-TRANSFERASE"/>
    <property type="match status" value="1"/>
</dbReference>
<dbReference type="InterPro" id="IPR044855">
    <property type="entry name" value="CoA-Trfase_III_dom3_sf"/>
</dbReference>
<evidence type="ECO:0000313" key="2">
    <source>
        <dbReference type="Proteomes" id="UP000606044"/>
    </source>
</evidence>
<dbReference type="GO" id="GO:0016740">
    <property type="term" value="F:transferase activity"/>
    <property type="evidence" value="ECO:0007669"/>
    <property type="project" value="UniProtKB-KW"/>
</dbReference>
<dbReference type="InterPro" id="IPR050509">
    <property type="entry name" value="CoA-transferase_III"/>
</dbReference>
<dbReference type="EMBL" id="BMCT01000004">
    <property type="protein sequence ID" value="GGF69016.1"/>
    <property type="molecule type" value="Genomic_DNA"/>
</dbReference>
<dbReference type="InterPro" id="IPR003673">
    <property type="entry name" value="CoA-Trfase_fam_III"/>
</dbReference>
<organism evidence="1 2">
    <name type="scientific">Azorhizobium oxalatiphilum</name>
    <dbReference type="NCBI Taxonomy" id="980631"/>
    <lineage>
        <taxon>Bacteria</taxon>
        <taxon>Pseudomonadati</taxon>
        <taxon>Pseudomonadota</taxon>
        <taxon>Alphaproteobacteria</taxon>
        <taxon>Hyphomicrobiales</taxon>
        <taxon>Xanthobacteraceae</taxon>
        <taxon>Azorhizobium</taxon>
    </lineage>
</organism>
<protein>
    <submittedName>
        <fullName evidence="1">CoA transferase</fullName>
    </submittedName>
</protein>
<dbReference type="Gene3D" id="3.40.50.10540">
    <property type="entry name" value="Crotonobetainyl-coa:carnitine coa-transferase, domain 1"/>
    <property type="match status" value="1"/>
</dbReference>
<comment type="caution">
    <text evidence="1">The sequence shown here is derived from an EMBL/GenBank/DDBJ whole genome shotgun (WGS) entry which is preliminary data.</text>
</comment>
<dbReference type="InterPro" id="IPR023606">
    <property type="entry name" value="CoA-Trfase_III_dom_1_sf"/>
</dbReference>
<proteinExistence type="predicted"/>
<dbReference type="Gene3D" id="3.30.1540.10">
    <property type="entry name" value="formyl-coa transferase, domain 3"/>
    <property type="match status" value="1"/>
</dbReference>
<sequence>MPKPAPHVSPRPGPLAGLRVVEFVGIGPAPFCTMLLSDLGAEVISIDRTVASGLGIARPPRFDILARGRPVLRLDLKRPEGLALARELVGRADALVEGFRPGAMERLGLGPEDLLGQHPALVYGRVTGWGQEGPLAQSAGHDLNYIALTGALHAIGRAGQPPTPPLNLVGDFGGGGLLLAFGIVCALHSARATGRGQVVDAAMIDGAATLMASMFGLAAAGLHGTERGTNLLDSGAPHYDVYACADGQYVAVAPIEQKFRAQMLARLGIAPEDERLFADPASWPQARALLAERFRAQPRAHWESLFADTDACVAPVLTMAEAPAHAHHRARGSFVEVDGVAHPAPAPRFSGTPAAAPGADVRTAAERLAGWGLDEARLDALAAAGVVHRDAGEIDKNRQGG</sequence>
<name>A0A917C4T6_9HYPH</name>